<dbReference type="SUPFAM" id="SSF47661">
    <property type="entry name" value="t-snare proteins"/>
    <property type="match status" value="1"/>
</dbReference>
<evidence type="ECO:0000256" key="2">
    <source>
        <dbReference type="ARBA" id="ARBA00022448"/>
    </source>
</evidence>
<dbReference type="GO" id="GO:0005484">
    <property type="term" value="F:SNAP receptor activity"/>
    <property type="evidence" value="ECO:0007669"/>
    <property type="project" value="InterPro"/>
</dbReference>
<dbReference type="EMBL" id="JAYMYS010000007">
    <property type="protein sequence ID" value="KAK7387091.1"/>
    <property type="molecule type" value="Genomic_DNA"/>
</dbReference>
<dbReference type="Gene3D" id="1.20.5.110">
    <property type="match status" value="1"/>
</dbReference>
<evidence type="ECO:0000259" key="11">
    <source>
        <dbReference type="PROSITE" id="PS50192"/>
    </source>
</evidence>
<dbReference type="FunFam" id="1.20.5.110:FF:000034">
    <property type="entry name" value="syntaxin-61 isoform X1"/>
    <property type="match status" value="1"/>
</dbReference>
<evidence type="ECO:0000256" key="8">
    <source>
        <dbReference type="ARBA" id="ARBA00037801"/>
    </source>
</evidence>
<comment type="similarity">
    <text evidence="1">Belongs to the syntaxin family.</text>
</comment>
<evidence type="ECO:0000256" key="5">
    <source>
        <dbReference type="ARBA" id="ARBA00022989"/>
    </source>
</evidence>
<keyword evidence="5 10" id="KW-1133">Transmembrane helix</keyword>
<evidence type="ECO:0000313" key="12">
    <source>
        <dbReference type="EMBL" id="KAK7387091.1"/>
    </source>
</evidence>
<sequence>MTAALGASAADEPPPLSTQLESPNHSRSPPPPKKGKQKKGRVVMKNVIRTRSNGNKLEEGLLLSLPPEEIQNPHLVAMNSSIEQECARLKEVESQVAALKRKDTPESAHELDTSIHSSNRSCNPSDNIAEVFVSDLVGLKTNVDDILILVPAQSGFAIEKHNFVVSIRVQYASIMRIEQLFGDFSMLTTQFGSTLLPNHSHNMPSAQDPFYVVKAEIQDSIDKLQSTFHQWKSNSDVAEQGRLVKEVLAGCESIEWQVDELDKAIAVASRDPSWYGIDEVEIENRRKWTSSARSQVGTMKKTVEAGKGSSNTSHASVNGMRQELMRLPNSHQTDTSNLYAARDSDDFIQSESDRQMLLIKEQDEELDELSESVRRIGGVGLTIHDELTAQEKILDELGSEMDSTTNRLDFVQKKVAMVMKKASAKGQIMMILGLLALFIFLFILVFFT</sequence>
<evidence type="ECO:0000256" key="3">
    <source>
        <dbReference type="ARBA" id="ARBA00022692"/>
    </source>
</evidence>
<dbReference type="InterPro" id="IPR010989">
    <property type="entry name" value="SNARE"/>
</dbReference>
<comment type="subcellular location">
    <subcellularLocation>
        <location evidence="8">Golgi apparatus</location>
        <location evidence="8">trans-Golgi network membrane</location>
        <topology evidence="8">Single-pass type IV membrane protein</topology>
    </subcellularLocation>
</comment>
<dbReference type="InterPro" id="IPR006012">
    <property type="entry name" value="Syntaxin/epimorphin_CS"/>
</dbReference>
<dbReference type="Pfam" id="PF05739">
    <property type="entry name" value="SNARE"/>
    <property type="match status" value="1"/>
</dbReference>
<dbReference type="SMART" id="SM00397">
    <property type="entry name" value="t_SNARE"/>
    <property type="match status" value="1"/>
</dbReference>
<dbReference type="GO" id="GO:0005802">
    <property type="term" value="C:trans-Golgi network"/>
    <property type="evidence" value="ECO:0007669"/>
    <property type="project" value="UniProtKB-ARBA"/>
</dbReference>
<accession>A0AAN9XBH1</accession>
<evidence type="ECO:0000256" key="4">
    <source>
        <dbReference type="ARBA" id="ARBA00022927"/>
    </source>
</evidence>
<dbReference type="InterPro" id="IPR015260">
    <property type="entry name" value="Syntaxin-6/10/61_N"/>
</dbReference>
<keyword evidence="2" id="KW-0813">Transport</keyword>
<reference evidence="12 13" key="1">
    <citation type="submission" date="2024-01" db="EMBL/GenBank/DDBJ databases">
        <title>The genomes of 5 underutilized Papilionoideae crops provide insights into root nodulation and disease resistanc.</title>
        <authorList>
            <person name="Jiang F."/>
        </authorList>
    </citation>
    <scope>NUCLEOTIDE SEQUENCE [LARGE SCALE GENOMIC DNA]</scope>
    <source>
        <strain evidence="12">DUOXIRENSHENG_FW03</strain>
        <tissue evidence="12">Leaves</tissue>
    </source>
</reference>
<evidence type="ECO:0000256" key="10">
    <source>
        <dbReference type="SAM" id="Phobius"/>
    </source>
</evidence>
<dbReference type="SUPFAM" id="SSF58038">
    <property type="entry name" value="SNARE fusion complex"/>
    <property type="match status" value="1"/>
</dbReference>
<dbReference type="Proteomes" id="UP001386955">
    <property type="component" value="Unassembled WGS sequence"/>
</dbReference>
<dbReference type="CDD" id="cd15841">
    <property type="entry name" value="SNARE_Qc"/>
    <property type="match status" value="1"/>
</dbReference>
<dbReference type="InterPro" id="IPR000727">
    <property type="entry name" value="T_SNARE_dom"/>
</dbReference>
<dbReference type="CDD" id="cd21445">
    <property type="entry name" value="SNARE_NTD_AtSYP61-like"/>
    <property type="match status" value="1"/>
</dbReference>
<feature type="compositionally biased region" description="Polar residues" evidence="9">
    <location>
        <begin position="17"/>
        <end position="27"/>
    </location>
</feature>
<evidence type="ECO:0000256" key="9">
    <source>
        <dbReference type="SAM" id="MobiDB-lite"/>
    </source>
</evidence>
<dbReference type="GO" id="GO:0031090">
    <property type="term" value="C:organelle membrane"/>
    <property type="evidence" value="ECO:0007669"/>
    <property type="project" value="UniProtKB-ARBA"/>
</dbReference>
<dbReference type="GO" id="GO:0006886">
    <property type="term" value="P:intracellular protein transport"/>
    <property type="evidence" value="ECO:0007669"/>
    <property type="project" value="InterPro"/>
</dbReference>
<feature type="transmembrane region" description="Helical" evidence="10">
    <location>
        <begin position="428"/>
        <end position="447"/>
    </location>
</feature>
<feature type="region of interest" description="Disordered" evidence="9">
    <location>
        <begin position="293"/>
        <end position="315"/>
    </location>
</feature>
<dbReference type="PANTHER" id="PTHR12791">
    <property type="entry name" value="GOLGI SNARE BET1-RELATED"/>
    <property type="match status" value="1"/>
</dbReference>
<dbReference type="GO" id="GO:0048193">
    <property type="term" value="P:Golgi vesicle transport"/>
    <property type="evidence" value="ECO:0007669"/>
    <property type="project" value="InterPro"/>
</dbReference>
<gene>
    <name evidence="12" type="ORF">VNO78_27593</name>
</gene>
<evidence type="ECO:0000313" key="13">
    <source>
        <dbReference type="Proteomes" id="UP001386955"/>
    </source>
</evidence>
<comment type="caution">
    <text evidence="12">The sequence shown here is derived from an EMBL/GenBank/DDBJ whole genome shotgun (WGS) entry which is preliminary data.</text>
</comment>
<keyword evidence="6" id="KW-0333">Golgi apparatus</keyword>
<evidence type="ECO:0000256" key="7">
    <source>
        <dbReference type="ARBA" id="ARBA00023136"/>
    </source>
</evidence>
<feature type="domain" description="T-SNARE coiled-coil homology" evidence="11">
    <location>
        <begin position="356"/>
        <end position="418"/>
    </location>
</feature>
<proteinExistence type="inferred from homology"/>
<organism evidence="12 13">
    <name type="scientific">Psophocarpus tetragonolobus</name>
    <name type="common">Winged bean</name>
    <name type="synonym">Dolichos tetragonolobus</name>
    <dbReference type="NCBI Taxonomy" id="3891"/>
    <lineage>
        <taxon>Eukaryota</taxon>
        <taxon>Viridiplantae</taxon>
        <taxon>Streptophyta</taxon>
        <taxon>Embryophyta</taxon>
        <taxon>Tracheophyta</taxon>
        <taxon>Spermatophyta</taxon>
        <taxon>Magnoliopsida</taxon>
        <taxon>eudicotyledons</taxon>
        <taxon>Gunneridae</taxon>
        <taxon>Pentapetalae</taxon>
        <taxon>rosids</taxon>
        <taxon>fabids</taxon>
        <taxon>Fabales</taxon>
        <taxon>Fabaceae</taxon>
        <taxon>Papilionoideae</taxon>
        <taxon>50 kb inversion clade</taxon>
        <taxon>NPAAA clade</taxon>
        <taxon>indigoferoid/millettioid clade</taxon>
        <taxon>Phaseoleae</taxon>
        <taxon>Psophocarpus</taxon>
    </lineage>
</organism>
<dbReference type="PROSITE" id="PS00914">
    <property type="entry name" value="SYNTAXIN"/>
    <property type="match status" value="1"/>
</dbReference>
<dbReference type="FunFam" id="1.20.58.90:FF:000004">
    <property type="entry name" value="Syntaxin 10"/>
    <property type="match status" value="1"/>
</dbReference>
<dbReference type="PROSITE" id="PS50192">
    <property type="entry name" value="T_SNARE"/>
    <property type="match status" value="1"/>
</dbReference>
<name>A0AAN9XBH1_PSOTE</name>
<keyword evidence="3 10" id="KW-0812">Transmembrane</keyword>
<dbReference type="Gene3D" id="1.20.58.90">
    <property type="match status" value="1"/>
</dbReference>
<feature type="region of interest" description="Disordered" evidence="9">
    <location>
        <begin position="1"/>
        <end position="41"/>
    </location>
</feature>
<protein>
    <recommendedName>
        <fullName evidence="11">t-SNARE coiled-coil homology domain-containing protein</fullName>
    </recommendedName>
</protein>
<keyword evidence="13" id="KW-1185">Reference proteome</keyword>
<dbReference type="AlphaFoldDB" id="A0AAN9XBH1"/>
<evidence type="ECO:0000256" key="6">
    <source>
        <dbReference type="ARBA" id="ARBA00023034"/>
    </source>
</evidence>
<keyword evidence="4" id="KW-0653">Protein transport</keyword>
<dbReference type="Pfam" id="PF09177">
    <property type="entry name" value="STX6_10_61_N"/>
    <property type="match status" value="1"/>
</dbReference>
<evidence type="ECO:0000256" key="1">
    <source>
        <dbReference type="ARBA" id="ARBA00009063"/>
    </source>
</evidence>
<keyword evidence="7 10" id="KW-0472">Membrane</keyword>